<accession>A0AAV1H624</accession>
<feature type="region of interest" description="Disordered" evidence="1">
    <location>
        <begin position="17"/>
        <end position="44"/>
    </location>
</feature>
<dbReference type="Proteomes" id="UP001178508">
    <property type="component" value="Chromosome 19"/>
</dbReference>
<organism evidence="2 3">
    <name type="scientific">Xyrichtys novacula</name>
    <name type="common">Pearly razorfish</name>
    <name type="synonym">Hemipteronotus novacula</name>
    <dbReference type="NCBI Taxonomy" id="13765"/>
    <lineage>
        <taxon>Eukaryota</taxon>
        <taxon>Metazoa</taxon>
        <taxon>Chordata</taxon>
        <taxon>Craniata</taxon>
        <taxon>Vertebrata</taxon>
        <taxon>Euteleostomi</taxon>
        <taxon>Actinopterygii</taxon>
        <taxon>Neopterygii</taxon>
        <taxon>Teleostei</taxon>
        <taxon>Neoteleostei</taxon>
        <taxon>Acanthomorphata</taxon>
        <taxon>Eupercaria</taxon>
        <taxon>Labriformes</taxon>
        <taxon>Labridae</taxon>
        <taxon>Xyrichtys</taxon>
    </lineage>
</organism>
<evidence type="ECO:0000313" key="3">
    <source>
        <dbReference type="Proteomes" id="UP001178508"/>
    </source>
</evidence>
<reference evidence="2" key="1">
    <citation type="submission" date="2023-08" db="EMBL/GenBank/DDBJ databases">
        <authorList>
            <person name="Alioto T."/>
            <person name="Alioto T."/>
            <person name="Gomez Garrido J."/>
        </authorList>
    </citation>
    <scope>NUCLEOTIDE SEQUENCE</scope>
</reference>
<keyword evidence="3" id="KW-1185">Reference proteome</keyword>
<feature type="compositionally biased region" description="Basic and acidic residues" evidence="1">
    <location>
        <begin position="19"/>
        <end position="43"/>
    </location>
</feature>
<dbReference type="EMBL" id="OY660882">
    <property type="protein sequence ID" value="CAJ1081477.1"/>
    <property type="molecule type" value="Genomic_DNA"/>
</dbReference>
<protein>
    <submittedName>
        <fullName evidence="2">Uncharacterized protein</fullName>
    </submittedName>
</protein>
<evidence type="ECO:0000256" key="1">
    <source>
        <dbReference type="SAM" id="MobiDB-lite"/>
    </source>
</evidence>
<evidence type="ECO:0000313" key="2">
    <source>
        <dbReference type="EMBL" id="CAJ1081477.1"/>
    </source>
</evidence>
<sequence>MSHSSHHNGLIFIRLKGQTGEEKMEDQSRKWRSSDFEPTKADVSDPCSSNIWILPLSQVNFIGVDAHVDGILALLINIQHTITIGFSSISPC</sequence>
<proteinExistence type="predicted"/>
<dbReference type="AlphaFoldDB" id="A0AAV1H624"/>
<gene>
    <name evidence="2" type="ORF">XNOV1_A024582</name>
</gene>
<name>A0AAV1H624_XYRNO</name>